<reference evidence="2" key="1">
    <citation type="submission" date="2016-10" db="EMBL/GenBank/DDBJ databases">
        <authorList>
            <person name="Varghese N."/>
            <person name="Submissions S."/>
        </authorList>
    </citation>
    <scope>NUCLEOTIDE SEQUENCE [LARGE SCALE GENOMIC DNA]</scope>
    <source>
        <strain evidence="2">XJ109</strain>
    </source>
</reference>
<protein>
    <submittedName>
        <fullName evidence="1">Uncharacterized protein</fullName>
    </submittedName>
</protein>
<dbReference type="OrthoDB" id="1445020at2"/>
<dbReference type="Proteomes" id="UP000199149">
    <property type="component" value="Unassembled WGS sequence"/>
</dbReference>
<gene>
    <name evidence="1" type="ORF">SAMN05421738_101276</name>
</gene>
<evidence type="ECO:0000313" key="2">
    <source>
        <dbReference type="Proteomes" id="UP000199149"/>
    </source>
</evidence>
<organism evidence="1 2">
    <name type="scientific">Algoriella xinjiangensis</name>
    <dbReference type="NCBI Taxonomy" id="684065"/>
    <lineage>
        <taxon>Bacteria</taxon>
        <taxon>Pseudomonadati</taxon>
        <taxon>Bacteroidota</taxon>
        <taxon>Flavobacteriia</taxon>
        <taxon>Flavobacteriales</taxon>
        <taxon>Weeksellaceae</taxon>
        <taxon>Algoriella</taxon>
    </lineage>
</organism>
<accession>A0A1I4SMS1</accession>
<dbReference type="EMBL" id="FOUZ01000001">
    <property type="protein sequence ID" value="SFM65715.1"/>
    <property type="molecule type" value="Genomic_DNA"/>
</dbReference>
<dbReference type="AlphaFoldDB" id="A0A1I4SMS1"/>
<dbReference type="RefSeq" id="WP_092905786.1">
    <property type="nucleotide sequence ID" value="NZ_FOUZ01000001.1"/>
</dbReference>
<evidence type="ECO:0000313" key="1">
    <source>
        <dbReference type="EMBL" id="SFM65715.1"/>
    </source>
</evidence>
<keyword evidence="2" id="KW-1185">Reference proteome</keyword>
<proteinExistence type="predicted"/>
<name>A0A1I4SMS1_9FLAO</name>
<dbReference type="STRING" id="684065.SAMN05421738_101276"/>
<sequence>MNEYSTEIYNQIIETFPDLEGQNESNNNLLKFHLENEYKSTFGDLYIETSEDDKIWVRANSPFTTYEVDSTEELFYILEGLMYNELFWVISYEGDDWDDTFLILKDQEIKIEEGITYHILSWNGKNDQTIKP</sequence>